<dbReference type="InterPro" id="IPR002053">
    <property type="entry name" value="Glyco_hydro_25"/>
</dbReference>
<dbReference type="InterPro" id="IPR051595">
    <property type="entry name" value="GH25_Enzymes"/>
</dbReference>
<evidence type="ECO:0000313" key="4">
    <source>
        <dbReference type="EMBL" id="QNJ46208.1"/>
    </source>
</evidence>
<sequence length="229" mass="24764">MKFALLVSAIAGLAATAVQAYETGVDVSALTSTSAWSCAKKLGYDHAIVRCYIEAYGGNPARGKIDSNCFQNYKNAKAGGFTSVDIYMFPCTGRSTCKSPAAQVKEVVDYVGSNKMTVGRLWLDVEIDPSANNWPSASSARSTLKSFKSALDSTGWKYGIYSSASQWSQITGSSSWELDSSLPLWYAHYDASLSFSDFSPFGGWTKPTIKQYAGSVSFCSAGWDKNYYG</sequence>
<keyword evidence="2 3" id="KW-0732">Signal</keyword>
<dbReference type="GO" id="GO:0003796">
    <property type="term" value="F:lysozyme activity"/>
    <property type="evidence" value="ECO:0007669"/>
    <property type="project" value="InterPro"/>
</dbReference>
<dbReference type="InterPro" id="IPR017853">
    <property type="entry name" value="GH"/>
</dbReference>
<evidence type="ECO:0000256" key="2">
    <source>
        <dbReference type="ARBA" id="ARBA00022729"/>
    </source>
</evidence>
<dbReference type="GO" id="GO:0007165">
    <property type="term" value="P:signal transduction"/>
    <property type="evidence" value="ECO:0007669"/>
    <property type="project" value="TreeGrafter"/>
</dbReference>
<dbReference type="CDD" id="cd06416">
    <property type="entry name" value="GH25_Lys1-like"/>
    <property type="match status" value="1"/>
</dbReference>
<protein>
    <submittedName>
        <fullName evidence="4">GH25 muramidase</fullName>
    </submittedName>
</protein>
<dbReference type="SUPFAM" id="SSF51445">
    <property type="entry name" value="(Trans)glycosidases"/>
    <property type="match status" value="1"/>
</dbReference>
<dbReference type="EMBL" id="MN603103">
    <property type="protein sequence ID" value="QNJ46208.1"/>
    <property type="molecule type" value="Genomic_DNA"/>
</dbReference>
<organism evidence="4">
    <name type="scientific">Rhizomucor pusillus</name>
    <dbReference type="NCBI Taxonomy" id="4840"/>
    <lineage>
        <taxon>Eukaryota</taxon>
        <taxon>Fungi</taxon>
        <taxon>Fungi incertae sedis</taxon>
        <taxon>Mucoromycota</taxon>
        <taxon>Mucoromycotina</taxon>
        <taxon>Mucoromycetes</taxon>
        <taxon>Mucorales</taxon>
        <taxon>Lichtheimiaceae</taxon>
        <taxon>Rhizomucor</taxon>
    </lineage>
</organism>
<feature type="signal peptide" evidence="3">
    <location>
        <begin position="1"/>
        <end position="20"/>
    </location>
</feature>
<feature type="chain" id="PRO_5030873955" evidence="3">
    <location>
        <begin position="21"/>
        <end position="229"/>
    </location>
</feature>
<dbReference type="PANTHER" id="PTHR23208">
    <property type="entry name" value="LYSOZYME PROTEIN"/>
    <property type="match status" value="1"/>
</dbReference>
<dbReference type="Gene3D" id="3.20.20.80">
    <property type="entry name" value="Glycosidases"/>
    <property type="match status" value="1"/>
</dbReference>
<dbReference type="AlphaFoldDB" id="A0A7S6G7H2"/>
<evidence type="ECO:0000256" key="1">
    <source>
        <dbReference type="ARBA" id="ARBA00010646"/>
    </source>
</evidence>
<proteinExistence type="inferred from homology"/>
<dbReference type="GO" id="GO:0009253">
    <property type="term" value="P:peptidoglycan catabolic process"/>
    <property type="evidence" value="ECO:0007669"/>
    <property type="project" value="InterPro"/>
</dbReference>
<dbReference type="PANTHER" id="PTHR23208:SF36">
    <property type="entry name" value="LYSOZYME-RELATED"/>
    <property type="match status" value="1"/>
</dbReference>
<accession>A0A7S6G7H2</accession>
<name>A0A7S6G7H2_RHIPU</name>
<reference evidence="4" key="1">
    <citation type="submission" date="2019-10" db="EMBL/GenBank/DDBJ databases">
        <title>Fungal GH25 muramidases: characterisation of new family members with commercial application.</title>
        <authorList>
            <person name="Moroz O.V."/>
            <person name="Blagova E."/>
            <person name="Taylor E."/>
            <person name="Turkenburg J.P."/>
            <person name="Skov L.K."/>
            <person name="Gippert G.P."/>
            <person name="Schnorr K.M."/>
            <person name="Ming L."/>
            <person name="Ye L."/>
            <person name="Klausen M."/>
            <person name="Cohn M.T."/>
            <person name="Schmidt E.G.W."/>
            <person name="Nymand-Grarup S."/>
            <person name="Davies G.J."/>
            <person name="Wilson K.S."/>
        </authorList>
    </citation>
    <scope>NUCLEOTIDE SEQUENCE</scope>
</reference>
<evidence type="ECO:0000256" key="3">
    <source>
        <dbReference type="SAM" id="SignalP"/>
    </source>
</evidence>
<comment type="similarity">
    <text evidence="1">Belongs to the glycosyl hydrolase 25 family.</text>
</comment>
<dbReference type="GO" id="GO:0016998">
    <property type="term" value="P:cell wall macromolecule catabolic process"/>
    <property type="evidence" value="ECO:0007669"/>
    <property type="project" value="InterPro"/>
</dbReference>
<dbReference type="PROSITE" id="PS51904">
    <property type="entry name" value="GLYCOSYL_HYDROL_F25_2"/>
    <property type="match status" value="1"/>
</dbReference>